<proteinExistence type="predicted"/>
<name>A0A2T0WUI7_9BACT</name>
<sequence>MKTLITLALAASMGLASLAHASNENASALSSVTTKDNKISVYLKEGMGKVKLAILDEDGKTLHSQRVKVKTDIKVPYDLSKLPSGEYHVLIESNIKENNADYTIYTVETKEEPIAYPLMAYGKNLDNSAFKLTVIGLEEPGVEVTIVDSKGKVLLKESIQEPNAFKKVYRLENIKTENVSVIVKDQKGRVKNLYFN</sequence>
<organism evidence="2 3">
    <name type="scientific">Mongoliibacter ruber</name>
    <dbReference type="NCBI Taxonomy" id="1750599"/>
    <lineage>
        <taxon>Bacteria</taxon>
        <taxon>Pseudomonadati</taxon>
        <taxon>Bacteroidota</taxon>
        <taxon>Cytophagia</taxon>
        <taxon>Cytophagales</taxon>
        <taxon>Cyclobacteriaceae</taxon>
        <taxon>Mongoliibacter</taxon>
    </lineage>
</organism>
<evidence type="ECO:0000313" key="2">
    <source>
        <dbReference type="EMBL" id="PRY90358.1"/>
    </source>
</evidence>
<protein>
    <recommendedName>
        <fullName evidence="4">Secreted protein (Por secretion system target)</fullName>
    </recommendedName>
</protein>
<feature type="chain" id="PRO_5015610831" description="Secreted protein (Por secretion system target)" evidence="1">
    <location>
        <begin position="22"/>
        <end position="196"/>
    </location>
</feature>
<dbReference type="AlphaFoldDB" id="A0A2T0WUI7"/>
<comment type="caution">
    <text evidence="2">The sequence shown here is derived from an EMBL/GenBank/DDBJ whole genome shotgun (WGS) entry which is preliminary data.</text>
</comment>
<evidence type="ECO:0000313" key="3">
    <source>
        <dbReference type="Proteomes" id="UP000238157"/>
    </source>
</evidence>
<evidence type="ECO:0000256" key="1">
    <source>
        <dbReference type="SAM" id="SignalP"/>
    </source>
</evidence>
<gene>
    <name evidence="2" type="ORF">CLW00_10117</name>
</gene>
<accession>A0A2T0WUI7</accession>
<evidence type="ECO:0008006" key="4">
    <source>
        <dbReference type="Google" id="ProtNLM"/>
    </source>
</evidence>
<dbReference type="Proteomes" id="UP000238157">
    <property type="component" value="Unassembled WGS sequence"/>
</dbReference>
<dbReference type="OrthoDB" id="1492409at2"/>
<feature type="signal peptide" evidence="1">
    <location>
        <begin position="1"/>
        <end position="21"/>
    </location>
</feature>
<keyword evidence="3" id="KW-1185">Reference proteome</keyword>
<reference evidence="2 3" key="1">
    <citation type="submission" date="2018-03" db="EMBL/GenBank/DDBJ databases">
        <title>Genomic Encyclopedia of Archaeal and Bacterial Type Strains, Phase II (KMG-II): from individual species to whole genera.</title>
        <authorList>
            <person name="Goeker M."/>
        </authorList>
    </citation>
    <scope>NUCLEOTIDE SEQUENCE [LARGE SCALE GENOMIC DNA]</scope>
    <source>
        <strain evidence="2 3">DSM 27929</strain>
    </source>
</reference>
<dbReference type="EMBL" id="PVTR01000001">
    <property type="protein sequence ID" value="PRY90358.1"/>
    <property type="molecule type" value="Genomic_DNA"/>
</dbReference>
<dbReference type="RefSeq" id="WP_106131622.1">
    <property type="nucleotide sequence ID" value="NZ_PVTR01000001.1"/>
</dbReference>
<keyword evidence="1" id="KW-0732">Signal</keyword>